<proteinExistence type="inferred from homology"/>
<keyword evidence="1 2" id="KW-0963">Cytoplasm</keyword>
<evidence type="ECO:0000256" key="3">
    <source>
        <dbReference type="SAM" id="MobiDB-lite"/>
    </source>
</evidence>
<accession>A0A9Q2CZC1</accession>
<dbReference type="SUPFAM" id="SSF158221">
    <property type="entry name" value="YnzC-like"/>
    <property type="match status" value="1"/>
</dbReference>
<dbReference type="InterPro" id="IPR009242">
    <property type="entry name" value="DUF896"/>
</dbReference>
<comment type="caution">
    <text evidence="4">The sequence shown here is derived from an EMBL/GenBank/DDBJ whole genome shotgun (WGS) entry which is preliminary data.</text>
</comment>
<protein>
    <recommendedName>
        <fullName evidence="2">UPF0291 protein HNQ45_001188</fullName>
    </recommendedName>
</protein>
<sequence length="78" mass="9191">MLDDKKLTRLNELAKLKREEKITKDELDELNSLRGEYLKNFRKSFKSQLENSKVIDPEGNDVTPQKVKDIQNSKKNKK</sequence>
<dbReference type="Gene3D" id="1.10.287.540">
    <property type="entry name" value="Helix hairpin bin"/>
    <property type="match status" value="1"/>
</dbReference>
<evidence type="ECO:0000313" key="5">
    <source>
        <dbReference type="Proteomes" id="UP000579136"/>
    </source>
</evidence>
<dbReference type="Proteomes" id="UP000579136">
    <property type="component" value="Unassembled WGS sequence"/>
</dbReference>
<dbReference type="HAMAP" id="MF_01103">
    <property type="entry name" value="UPF0291"/>
    <property type="match status" value="1"/>
</dbReference>
<dbReference type="PANTHER" id="PTHR37300">
    <property type="entry name" value="UPF0291 PROTEIN CBO2609/CLC_2481"/>
    <property type="match status" value="1"/>
</dbReference>
<organism evidence="4 5">
    <name type="scientific">Nosocomiicoccus ampullae</name>
    <dbReference type="NCBI Taxonomy" id="489910"/>
    <lineage>
        <taxon>Bacteria</taxon>
        <taxon>Bacillati</taxon>
        <taxon>Bacillota</taxon>
        <taxon>Bacilli</taxon>
        <taxon>Bacillales</taxon>
        <taxon>Staphylococcaceae</taxon>
        <taxon>Nosocomiicoccus</taxon>
    </lineage>
</organism>
<dbReference type="Pfam" id="PF05979">
    <property type="entry name" value="DUF896"/>
    <property type="match status" value="1"/>
</dbReference>
<feature type="region of interest" description="Disordered" evidence="3">
    <location>
        <begin position="52"/>
        <end position="78"/>
    </location>
</feature>
<comment type="subcellular location">
    <subcellularLocation>
        <location evidence="2">Cytoplasm</location>
    </subcellularLocation>
</comment>
<comment type="similarity">
    <text evidence="2">Belongs to the UPF0291 family.</text>
</comment>
<gene>
    <name evidence="4" type="ORF">HNQ45_001188</name>
</gene>
<evidence type="ECO:0000256" key="1">
    <source>
        <dbReference type="ARBA" id="ARBA00022490"/>
    </source>
</evidence>
<dbReference type="AlphaFoldDB" id="A0A9Q2CZC1"/>
<evidence type="ECO:0000313" key="4">
    <source>
        <dbReference type="EMBL" id="MBB5176301.1"/>
    </source>
</evidence>
<keyword evidence="5" id="KW-1185">Reference proteome</keyword>
<dbReference type="EMBL" id="JACHHF010000006">
    <property type="protein sequence ID" value="MBB5176301.1"/>
    <property type="molecule type" value="Genomic_DNA"/>
</dbReference>
<dbReference type="PANTHER" id="PTHR37300:SF1">
    <property type="entry name" value="UPF0291 PROTEIN YNZC"/>
    <property type="match status" value="1"/>
</dbReference>
<name>A0A9Q2CZC1_9STAP</name>
<dbReference type="GO" id="GO:0005737">
    <property type="term" value="C:cytoplasm"/>
    <property type="evidence" value="ECO:0007669"/>
    <property type="project" value="UniProtKB-SubCell"/>
</dbReference>
<reference evidence="4 5" key="1">
    <citation type="submission" date="2020-08" db="EMBL/GenBank/DDBJ databases">
        <title>Genomic Encyclopedia of Type Strains, Phase IV (KMG-IV): sequencing the most valuable type-strain genomes for metagenomic binning, comparative biology and taxonomic classification.</title>
        <authorList>
            <person name="Goeker M."/>
        </authorList>
    </citation>
    <scope>NUCLEOTIDE SEQUENCE [LARGE SCALE GENOMIC DNA]</scope>
    <source>
        <strain evidence="4 5">DSM 19163</strain>
    </source>
</reference>
<evidence type="ECO:0000256" key="2">
    <source>
        <dbReference type="HAMAP-Rule" id="MF_01103"/>
    </source>
</evidence>